<name>S8DDX6_9LAMI</name>
<dbReference type="InterPro" id="IPR029481">
    <property type="entry name" value="ABC_trans_N"/>
</dbReference>
<evidence type="ECO:0000313" key="3">
    <source>
        <dbReference type="EMBL" id="EPS57577.1"/>
    </source>
</evidence>
<dbReference type="GO" id="GO:0016887">
    <property type="term" value="F:ATP hydrolysis activity"/>
    <property type="evidence" value="ECO:0007669"/>
    <property type="project" value="InterPro"/>
</dbReference>
<evidence type="ECO:0000313" key="4">
    <source>
        <dbReference type="Proteomes" id="UP000015453"/>
    </source>
</evidence>
<sequence length="250" mass="28176">ERVMRVFEEDNEKFLKRIRKRADKVGMERPKVEVRFENLSIEGDAYVGSRALPTLLNSTLNIVEGVLEQLRILPSKKRSIKILHDVSGIIKPSRLTLLLGPPGSGKTVFLKSLAGKLDKDLTVSGRITYCGREFSEFVPQRTCAYVSQHDVHHGEMTARETMNFSARCLGIETRYRFLRELSRREKEAGIKPDPEIDAYVKALQEGRDSNGLVTDYIIKLLGLDICADILVGDEMRRGISGGQKKRLTTG</sequence>
<dbReference type="InterPro" id="IPR027417">
    <property type="entry name" value="P-loop_NTPase"/>
</dbReference>
<reference evidence="3 4" key="1">
    <citation type="journal article" date="2013" name="BMC Genomics">
        <title>The miniature genome of a carnivorous plant Genlisea aurea contains a low number of genes and short non-coding sequences.</title>
        <authorList>
            <person name="Leushkin E.V."/>
            <person name="Sutormin R.A."/>
            <person name="Nabieva E.R."/>
            <person name="Penin A.A."/>
            <person name="Kondrashov A.S."/>
            <person name="Logacheva M.D."/>
        </authorList>
    </citation>
    <scope>NUCLEOTIDE SEQUENCE [LARGE SCALE GENOMIC DNA]</scope>
</reference>
<dbReference type="Gene3D" id="3.40.50.300">
    <property type="entry name" value="P-loop containing nucleotide triphosphate hydrolases"/>
    <property type="match status" value="1"/>
</dbReference>
<dbReference type="Proteomes" id="UP000015453">
    <property type="component" value="Unassembled WGS sequence"/>
</dbReference>
<comment type="caution">
    <text evidence="3">The sequence shown here is derived from an EMBL/GenBank/DDBJ whole genome shotgun (WGS) entry which is preliminary data.</text>
</comment>
<feature type="domain" description="ABC transporter" evidence="1">
    <location>
        <begin position="83"/>
        <end position="247"/>
    </location>
</feature>
<feature type="non-terminal residue" evidence="3">
    <location>
        <position position="250"/>
    </location>
</feature>
<dbReference type="PANTHER" id="PTHR48040">
    <property type="entry name" value="PLEIOTROPIC DRUG RESISTANCE PROTEIN 1-LIKE ISOFORM X1"/>
    <property type="match status" value="1"/>
</dbReference>
<feature type="non-terminal residue" evidence="3">
    <location>
        <position position="1"/>
    </location>
</feature>
<dbReference type="InterPro" id="IPR003439">
    <property type="entry name" value="ABC_transporter-like_ATP-bd"/>
</dbReference>
<dbReference type="Pfam" id="PF00005">
    <property type="entry name" value="ABC_tran"/>
    <property type="match status" value="1"/>
</dbReference>
<dbReference type="EMBL" id="AUSU01010083">
    <property type="protein sequence ID" value="EPS57577.1"/>
    <property type="molecule type" value="Genomic_DNA"/>
</dbReference>
<protein>
    <recommendedName>
        <fullName evidence="5">ABC transporter domain-containing protein</fullName>
    </recommendedName>
</protein>
<proteinExistence type="predicted"/>
<organism evidence="3 4">
    <name type="scientific">Genlisea aurea</name>
    <dbReference type="NCBI Taxonomy" id="192259"/>
    <lineage>
        <taxon>Eukaryota</taxon>
        <taxon>Viridiplantae</taxon>
        <taxon>Streptophyta</taxon>
        <taxon>Embryophyta</taxon>
        <taxon>Tracheophyta</taxon>
        <taxon>Spermatophyta</taxon>
        <taxon>Magnoliopsida</taxon>
        <taxon>eudicotyledons</taxon>
        <taxon>Gunneridae</taxon>
        <taxon>Pentapetalae</taxon>
        <taxon>asterids</taxon>
        <taxon>lamiids</taxon>
        <taxon>Lamiales</taxon>
        <taxon>Lentibulariaceae</taxon>
        <taxon>Genlisea</taxon>
    </lineage>
</organism>
<evidence type="ECO:0000259" key="1">
    <source>
        <dbReference type="Pfam" id="PF00005"/>
    </source>
</evidence>
<dbReference type="OrthoDB" id="902844at2759"/>
<accession>S8DDX6</accession>
<dbReference type="PANTHER" id="PTHR48040:SF60">
    <property type="entry name" value="ABC TRANSPORTER DOMAIN-CONTAINING PROTEIN"/>
    <property type="match status" value="1"/>
</dbReference>
<keyword evidence="4" id="KW-1185">Reference proteome</keyword>
<feature type="domain" description="Pleiotropic ABC efflux transporter N-terminal" evidence="2">
    <location>
        <begin position="9"/>
        <end position="57"/>
    </location>
</feature>
<dbReference type="AlphaFoldDB" id="S8DDX6"/>
<evidence type="ECO:0008006" key="5">
    <source>
        <dbReference type="Google" id="ProtNLM"/>
    </source>
</evidence>
<dbReference type="GO" id="GO:0005524">
    <property type="term" value="F:ATP binding"/>
    <property type="evidence" value="ECO:0007669"/>
    <property type="project" value="InterPro"/>
</dbReference>
<gene>
    <name evidence="3" type="ORF">M569_17240</name>
</gene>
<dbReference type="SUPFAM" id="SSF52540">
    <property type="entry name" value="P-loop containing nucleoside triphosphate hydrolases"/>
    <property type="match status" value="1"/>
</dbReference>
<evidence type="ECO:0000259" key="2">
    <source>
        <dbReference type="Pfam" id="PF14510"/>
    </source>
</evidence>
<dbReference type="Pfam" id="PF14510">
    <property type="entry name" value="ABC_trans_N"/>
    <property type="match status" value="1"/>
</dbReference>